<evidence type="ECO:0000259" key="1">
    <source>
        <dbReference type="Pfam" id="PF08281"/>
    </source>
</evidence>
<protein>
    <recommendedName>
        <fullName evidence="1">RNA polymerase sigma factor 70 region 4 type 2 domain-containing protein</fullName>
    </recommendedName>
</protein>
<evidence type="ECO:0000313" key="3">
    <source>
        <dbReference type="Proteomes" id="UP000287188"/>
    </source>
</evidence>
<dbReference type="CDD" id="cd06171">
    <property type="entry name" value="Sigma70_r4"/>
    <property type="match status" value="1"/>
</dbReference>
<dbReference type="InterPro" id="IPR036388">
    <property type="entry name" value="WH-like_DNA-bd_sf"/>
</dbReference>
<sequence>MEVVGASRKKYSTDIQQRRLHIIKMFNELPPYGSLEFWRHVEQMELPREVLVKTLRFARRMQDELGSGRISEVIMARTLDKNEFWANSVAQKCYELGWDEQRNMSFDLCSDLNEAILKAIFDPMRSFWEENFVHCVRYERMHVYRSFMLREGRISTAQIEKGRRIPRRLILSLDHMAPCSDHLYNPFEIEDEQAYMMLRSVDSSIVMDVVRRLPERLRSVVLLIYWADKTEKDAAKTLGISDRTVRNRLNDAIHKLSECLIHESDYVSDTRPSTMQVLASILSCLISMLSDLSLISEYK</sequence>
<dbReference type="InterPro" id="IPR013249">
    <property type="entry name" value="RNA_pol_sigma70_r4_t2"/>
</dbReference>
<organism evidence="2 3">
    <name type="scientific">Dictyobacter kobayashii</name>
    <dbReference type="NCBI Taxonomy" id="2014872"/>
    <lineage>
        <taxon>Bacteria</taxon>
        <taxon>Bacillati</taxon>
        <taxon>Chloroflexota</taxon>
        <taxon>Ktedonobacteria</taxon>
        <taxon>Ktedonobacterales</taxon>
        <taxon>Dictyobacteraceae</taxon>
        <taxon>Dictyobacter</taxon>
    </lineage>
</organism>
<dbReference type="EMBL" id="BIFS01000001">
    <property type="protein sequence ID" value="GCE20647.1"/>
    <property type="molecule type" value="Genomic_DNA"/>
</dbReference>
<feature type="domain" description="RNA polymerase sigma factor 70 region 4 type 2" evidence="1">
    <location>
        <begin position="206"/>
        <end position="253"/>
    </location>
</feature>
<dbReference type="SUPFAM" id="SSF88659">
    <property type="entry name" value="Sigma3 and sigma4 domains of RNA polymerase sigma factors"/>
    <property type="match status" value="1"/>
</dbReference>
<evidence type="ECO:0000313" key="2">
    <source>
        <dbReference type="EMBL" id="GCE20647.1"/>
    </source>
</evidence>
<name>A0A402ANC4_9CHLR</name>
<proteinExistence type="predicted"/>
<accession>A0A402ANC4</accession>
<dbReference type="NCBIfam" id="TIGR02937">
    <property type="entry name" value="sigma70-ECF"/>
    <property type="match status" value="1"/>
</dbReference>
<dbReference type="InterPro" id="IPR014284">
    <property type="entry name" value="RNA_pol_sigma-70_dom"/>
</dbReference>
<dbReference type="Gene3D" id="1.10.10.10">
    <property type="entry name" value="Winged helix-like DNA-binding domain superfamily/Winged helix DNA-binding domain"/>
    <property type="match status" value="1"/>
</dbReference>
<dbReference type="GO" id="GO:0006352">
    <property type="term" value="P:DNA-templated transcription initiation"/>
    <property type="evidence" value="ECO:0007669"/>
    <property type="project" value="InterPro"/>
</dbReference>
<reference evidence="3" key="1">
    <citation type="submission" date="2018-12" db="EMBL/GenBank/DDBJ databases">
        <title>Tengunoibacter tsumagoiensis gen. nov., sp. nov., Dictyobacter kobayashii sp. nov., D. alpinus sp. nov., and D. joshuensis sp. nov. and description of Dictyobacteraceae fam. nov. within the order Ktedonobacterales isolated from Tengu-no-mugimeshi.</title>
        <authorList>
            <person name="Wang C.M."/>
            <person name="Zheng Y."/>
            <person name="Sakai Y."/>
            <person name="Toyoda A."/>
            <person name="Minakuchi Y."/>
            <person name="Abe K."/>
            <person name="Yokota A."/>
            <person name="Yabe S."/>
        </authorList>
    </citation>
    <scope>NUCLEOTIDE SEQUENCE [LARGE SCALE GENOMIC DNA]</scope>
    <source>
        <strain evidence="3">Uno11</strain>
    </source>
</reference>
<dbReference type="Proteomes" id="UP000287188">
    <property type="component" value="Unassembled WGS sequence"/>
</dbReference>
<dbReference type="Pfam" id="PF08281">
    <property type="entry name" value="Sigma70_r4_2"/>
    <property type="match status" value="1"/>
</dbReference>
<dbReference type="InterPro" id="IPR013324">
    <property type="entry name" value="RNA_pol_sigma_r3/r4-like"/>
</dbReference>
<dbReference type="AlphaFoldDB" id="A0A402ANC4"/>
<dbReference type="GO" id="GO:0016987">
    <property type="term" value="F:sigma factor activity"/>
    <property type="evidence" value="ECO:0007669"/>
    <property type="project" value="InterPro"/>
</dbReference>
<keyword evidence="3" id="KW-1185">Reference proteome</keyword>
<comment type="caution">
    <text evidence="2">The sequence shown here is derived from an EMBL/GenBank/DDBJ whole genome shotgun (WGS) entry which is preliminary data.</text>
</comment>
<dbReference type="GO" id="GO:0003677">
    <property type="term" value="F:DNA binding"/>
    <property type="evidence" value="ECO:0007669"/>
    <property type="project" value="InterPro"/>
</dbReference>
<gene>
    <name evidence="2" type="ORF">KDK_44470</name>
</gene>